<gene>
    <name evidence="2" type="ORF">OG469_12220</name>
</gene>
<dbReference type="RefSeq" id="WP_329611485.1">
    <property type="nucleotide sequence ID" value="NZ_CP108482.1"/>
</dbReference>
<keyword evidence="3" id="KW-1185">Reference proteome</keyword>
<protein>
    <submittedName>
        <fullName evidence="2">Uncharacterized protein</fullName>
    </submittedName>
</protein>
<dbReference type="Proteomes" id="UP001432014">
    <property type="component" value="Chromosome"/>
</dbReference>
<accession>A0ABZ1W5W9</accession>
<name>A0ABZ1W5W9_9ACTN</name>
<evidence type="ECO:0000313" key="3">
    <source>
        <dbReference type="Proteomes" id="UP001432014"/>
    </source>
</evidence>
<feature type="region of interest" description="Disordered" evidence="1">
    <location>
        <begin position="1"/>
        <end position="52"/>
    </location>
</feature>
<dbReference type="EMBL" id="CP108482">
    <property type="protein sequence ID" value="WUS56228.1"/>
    <property type="molecule type" value="Genomic_DNA"/>
</dbReference>
<evidence type="ECO:0000313" key="2">
    <source>
        <dbReference type="EMBL" id="WUS56228.1"/>
    </source>
</evidence>
<organism evidence="2 3">
    <name type="scientific">Kitasatospora herbaricolor</name>
    <dbReference type="NCBI Taxonomy" id="68217"/>
    <lineage>
        <taxon>Bacteria</taxon>
        <taxon>Bacillati</taxon>
        <taxon>Actinomycetota</taxon>
        <taxon>Actinomycetes</taxon>
        <taxon>Kitasatosporales</taxon>
        <taxon>Streptomycetaceae</taxon>
        <taxon>Kitasatospora</taxon>
    </lineage>
</organism>
<feature type="compositionally biased region" description="Basic residues" evidence="1">
    <location>
        <begin position="1"/>
        <end position="35"/>
    </location>
</feature>
<proteinExistence type="predicted"/>
<reference evidence="2 3" key="1">
    <citation type="submission" date="2022-10" db="EMBL/GenBank/DDBJ databases">
        <title>The complete genomes of actinobacterial strains from the NBC collection.</title>
        <authorList>
            <person name="Joergensen T.S."/>
            <person name="Alvarez Arevalo M."/>
            <person name="Sterndorff E.B."/>
            <person name="Faurdal D."/>
            <person name="Vuksanovic O."/>
            <person name="Mourched A.-S."/>
            <person name="Charusanti P."/>
            <person name="Shaw S."/>
            <person name="Blin K."/>
            <person name="Weber T."/>
        </authorList>
    </citation>
    <scope>NUCLEOTIDE SEQUENCE [LARGE SCALE GENOMIC DNA]</scope>
    <source>
        <strain evidence="2 3">NBC_01247</strain>
    </source>
</reference>
<evidence type="ECO:0000256" key="1">
    <source>
        <dbReference type="SAM" id="MobiDB-lite"/>
    </source>
</evidence>
<sequence length="73" mass="8480">MTSIQHKSRQRSTRPATTRRPKATIPPRRKRRPRPKPVPVPQQGAVTVYPGRLRPVRPTAQRIYEIELFGDLE</sequence>